<dbReference type="EMBL" id="VSRR010011285">
    <property type="protein sequence ID" value="MPC52962.1"/>
    <property type="molecule type" value="Genomic_DNA"/>
</dbReference>
<evidence type="ECO:0000256" key="3">
    <source>
        <dbReference type="ARBA" id="ARBA00022771"/>
    </source>
</evidence>
<dbReference type="InterPro" id="IPR051520">
    <property type="entry name" value="Elbow/Noc_ZnFinger"/>
</dbReference>
<evidence type="ECO:0000256" key="5">
    <source>
        <dbReference type="PROSITE-ProRule" id="PRU00042"/>
    </source>
</evidence>
<protein>
    <submittedName>
        <fullName evidence="8">Zinc finger protein Noc</fullName>
    </submittedName>
</protein>
<feature type="compositionally biased region" description="Low complexity" evidence="6">
    <location>
        <begin position="258"/>
        <end position="267"/>
    </location>
</feature>
<feature type="domain" description="C2H2-type" evidence="7">
    <location>
        <begin position="471"/>
        <end position="504"/>
    </location>
</feature>
<keyword evidence="9" id="KW-1185">Reference proteome</keyword>
<evidence type="ECO:0000256" key="4">
    <source>
        <dbReference type="ARBA" id="ARBA00022833"/>
    </source>
</evidence>
<keyword evidence="2" id="KW-0479">Metal-binding</keyword>
<comment type="caution">
    <text evidence="8">The sequence shown here is derived from an EMBL/GenBank/DDBJ whole genome shotgun (WGS) entry which is preliminary data.</text>
</comment>
<sequence length="600" mass="61912">MQAGRQTGVVVARRDRVVVAGINMWCVKAVIKFCGCRAAGSEAKGPWRGVCVDRRVTSADRDVTPARLQLTRPATSPVPVETPLCEDVGSVPLCALVILGIFFLKGYSVHKNPALMVVLESKGMLTAGSNQYLQPDYLSPLPTTLDAKKSPLALLAQTCSQIGADSSKPLPADKKKDEDKKEKSPPTPLEATRRSPAFKPYESAAKKAMAEEGGDDKPTGGRKTPASQPSSARPPSSSSGGSSSAAAVKEESGRRSTEASVTSSASTTPIIRSGLEVLAGHPKDVPLGTYRTGMPHLLPPGYPGLESHPALRGAHPGLMPGLGLPGLPSSLASVYPGASAAALYTTTGLPSSAGLSPSLLGSPYLTYTRVKTAGGGEAVVPVCRDPYCTGCPYSVQNNHLLQSGGACPPSCTQCEQAKAALSALPGLSSLPSSSIVPASSLLPPTSVAAAAAASLYSPSASSLLTGPPRPYVCNWIVGETYCGKRFATSEELLQHLRTHTSVTAPDSSSLSLLSNPLHAHAALLGSAHSALSRPGMAYPPPALSPLTASRYHPYSKPTALTTTSALTPTLPGLSPYASALSAYPPGYPSPYAGLYPRPPL</sequence>
<evidence type="ECO:0000256" key="2">
    <source>
        <dbReference type="ARBA" id="ARBA00022723"/>
    </source>
</evidence>
<evidence type="ECO:0000313" key="8">
    <source>
        <dbReference type="EMBL" id="MPC52962.1"/>
    </source>
</evidence>
<keyword evidence="4" id="KW-0862">Zinc</keyword>
<dbReference type="SUPFAM" id="SSF57667">
    <property type="entry name" value="beta-beta-alpha zinc fingers"/>
    <property type="match status" value="1"/>
</dbReference>
<dbReference type="PROSITE" id="PS50157">
    <property type="entry name" value="ZINC_FINGER_C2H2_2"/>
    <property type="match status" value="1"/>
</dbReference>
<evidence type="ECO:0000259" key="7">
    <source>
        <dbReference type="PROSITE" id="PS50157"/>
    </source>
</evidence>
<dbReference type="GO" id="GO:0008270">
    <property type="term" value="F:zinc ion binding"/>
    <property type="evidence" value="ECO:0007669"/>
    <property type="project" value="UniProtKB-KW"/>
</dbReference>
<feature type="compositionally biased region" description="Basic and acidic residues" evidence="6">
    <location>
        <begin position="248"/>
        <end position="257"/>
    </location>
</feature>
<proteinExistence type="inferred from homology"/>
<dbReference type="Proteomes" id="UP000324222">
    <property type="component" value="Unassembled WGS sequence"/>
</dbReference>
<feature type="compositionally biased region" description="Basic and acidic residues" evidence="6">
    <location>
        <begin position="171"/>
        <end position="184"/>
    </location>
</feature>
<evidence type="ECO:0000256" key="6">
    <source>
        <dbReference type="SAM" id="MobiDB-lite"/>
    </source>
</evidence>
<evidence type="ECO:0000313" key="9">
    <source>
        <dbReference type="Proteomes" id="UP000324222"/>
    </source>
</evidence>
<dbReference type="OrthoDB" id="10054079at2759"/>
<dbReference type="PANTHER" id="PTHR12522">
    <property type="entry name" value="ZINC-FINGER PROTEIN NOLZ1-RELATED"/>
    <property type="match status" value="1"/>
</dbReference>
<dbReference type="Gene3D" id="3.30.160.60">
    <property type="entry name" value="Classic Zinc Finger"/>
    <property type="match status" value="1"/>
</dbReference>
<gene>
    <name evidence="8" type="primary">noc_1</name>
    <name evidence="8" type="ORF">E2C01_046844</name>
</gene>
<evidence type="ECO:0000256" key="1">
    <source>
        <dbReference type="ARBA" id="ARBA00010144"/>
    </source>
</evidence>
<keyword evidence="3 5" id="KW-0863">Zinc-finger</keyword>
<dbReference type="InterPro" id="IPR013087">
    <property type="entry name" value="Znf_C2H2_type"/>
</dbReference>
<dbReference type="GO" id="GO:0045892">
    <property type="term" value="P:negative regulation of DNA-templated transcription"/>
    <property type="evidence" value="ECO:0007669"/>
    <property type="project" value="TreeGrafter"/>
</dbReference>
<organism evidence="8 9">
    <name type="scientific">Portunus trituberculatus</name>
    <name type="common">Swimming crab</name>
    <name type="synonym">Neptunus trituberculatus</name>
    <dbReference type="NCBI Taxonomy" id="210409"/>
    <lineage>
        <taxon>Eukaryota</taxon>
        <taxon>Metazoa</taxon>
        <taxon>Ecdysozoa</taxon>
        <taxon>Arthropoda</taxon>
        <taxon>Crustacea</taxon>
        <taxon>Multicrustacea</taxon>
        <taxon>Malacostraca</taxon>
        <taxon>Eumalacostraca</taxon>
        <taxon>Eucarida</taxon>
        <taxon>Decapoda</taxon>
        <taxon>Pleocyemata</taxon>
        <taxon>Brachyura</taxon>
        <taxon>Eubrachyura</taxon>
        <taxon>Portunoidea</taxon>
        <taxon>Portunidae</taxon>
        <taxon>Portuninae</taxon>
        <taxon>Portunus</taxon>
    </lineage>
</organism>
<dbReference type="AlphaFoldDB" id="A0A5B7G208"/>
<feature type="compositionally biased region" description="Low complexity" evidence="6">
    <location>
        <begin position="225"/>
        <end position="247"/>
    </location>
</feature>
<feature type="compositionally biased region" description="Basic and acidic residues" evidence="6">
    <location>
        <begin position="204"/>
        <end position="219"/>
    </location>
</feature>
<dbReference type="PANTHER" id="PTHR12522:SF5">
    <property type="entry name" value="ZINC FINGER PROTEIN NOC"/>
    <property type="match status" value="1"/>
</dbReference>
<accession>A0A5B7G208</accession>
<comment type="similarity">
    <text evidence="1">Belongs to the Elbow/Noc family.</text>
</comment>
<name>A0A5B7G208_PORTR</name>
<reference evidence="8 9" key="1">
    <citation type="submission" date="2019-05" db="EMBL/GenBank/DDBJ databases">
        <title>Another draft genome of Portunus trituberculatus and its Hox gene families provides insights of decapod evolution.</title>
        <authorList>
            <person name="Jeong J.-H."/>
            <person name="Song I."/>
            <person name="Kim S."/>
            <person name="Choi T."/>
            <person name="Kim D."/>
            <person name="Ryu S."/>
            <person name="Kim W."/>
        </authorList>
    </citation>
    <scope>NUCLEOTIDE SEQUENCE [LARGE SCALE GENOMIC DNA]</scope>
    <source>
        <tissue evidence="8">Muscle</tissue>
    </source>
</reference>
<dbReference type="GO" id="GO:0005634">
    <property type="term" value="C:nucleus"/>
    <property type="evidence" value="ECO:0007669"/>
    <property type="project" value="TreeGrafter"/>
</dbReference>
<feature type="region of interest" description="Disordered" evidence="6">
    <location>
        <begin position="163"/>
        <end position="267"/>
    </location>
</feature>
<dbReference type="InterPro" id="IPR036236">
    <property type="entry name" value="Znf_C2H2_sf"/>
</dbReference>